<evidence type="ECO:0000313" key="1">
    <source>
        <dbReference type="EMBL" id="OJJ29650.1"/>
    </source>
</evidence>
<feature type="non-terminal residue" evidence="1">
    <location>
        <position position="107"/>
    </location>
</feature>
<accession>A0A1L9R416</accession>
<dbReference type="Proteomes" id="UP000184383">
    <property type="component" value="Unassembled WGS sequence"/>
</dbReference>
<dbReference type="RefSeq" id="XP_040683327.1">
    <property type="nucleotide sequence ID" value="XM_040839572.1"/>
</dbReference>
<dbReference type="AlphaFoldDB" id="A0A1L9R416"/>
<name>A0A1L9R416_ASPWE</name>
<reference evidence="2" key="1">
    <citation type="journal article" date="2017" name="Genome Biol.">
        <title>Comparative genomics reveals high biological diversity and specific adaptations in the industrially and medically important fungal genus Aspergillus.</title>
        <authorList>
            <person name="de Vries R.P."/>
            <person name="Riley R."/>
            <person name="Wiebenga A."/>
            <person name="Aguilar-Osorio G."/>
            <person name="Amillis S."/>
            <person name="Uchima C.A."/>
            <person name="Anderluh G."/>
            <person name="Asadollahi M."/>
            <person name="Askin M."/>
            <person name="Barry K."/>
            <person name="Battaglia E."/>
            <person name="Bayram O."/>
            <person name="Benocci T."/>
            <person name="Braus-Stromeyer S.A."/>
            <person name="Caldana C."/>
            <person name="Canovas D."/>
            <person name="Cerqueira G.C."/>
            <person name="Chen F."/>
            <person name="Chen W."/>
            <person name="Choi C."/>
            <person name="Clum A."/>
            <person name="Dos Santos R.A."/>
            <person name="Damasio A.R."/>
            <person name="Diallinas G."/>
            <person name="Emri T."/>
            <person name="Fekete E."/>
            <person name="Flipphi M."/>
            <person name="Freyberg S."/>
            <person name="Gallo A."/>
            <person name="Gournas C."/>
            <person name="Habgood R."/>
            <person name="Hainaut M."/>
            <person name="Harispe M.L."/>
            <person name="Henrissat B."/>
            <person name="Hilden K.S."/>
            <person name="Hope R."/>
            <person name="Hossain A."/>
            <person name="Karabika E."/>
            <person name="Karaffa L."/>
            <person name="Karanyi Z."/>
            <person name="Krasevec N."/>
            <person name="Kuo A."/>
            <person name="Kusch H."/>
            <person name="LaButti K."/>
            <person name="Lagendijk E.L."/>
            <person name="Lapidus A."/>
            <person name="Levasseur A."/>
            <person name="Lindquist E."/>
            <person name="Lipzen A."/>
            <person name="Logrieco A.F."/>
            <person name="MacCabe A."/>
            <person name="Maekelae M.R."/>
            <person name="Malavazi I."/>
            <person name="Melin P."/>
            <person name="Meyer V."/>
            <person name="Mielnichuk N."/>
            <person name="Miskei M."/>
            <person name="Molnar A.P."/>
            <person name="Mule G."/>
            <person name="Ngan C.Y."/>
            <person name="Orejas M."/>
            <person name="Orosz E."/>
            <person name="Ouedraogo J.P."/>
            <person name="Overkamp K.M."/>
            <person name="Park H.-S."/>
            <person name="Perrone G."/>
            <person name="Piumi F."/>
            <person name="Punt P.J."/>
            <person name="Ram A.F."/>
            <person name="Ramon A."/>
            <person name="Rauscher S."/>
            <person name="Record E."/>
            <person name="Riano-Pachon D.M."/>
            <person name="Robert V."/>
            <person name="Roehrig J."/>
            <person name="Ruller R."/>
            <person name="Salamov A."/>
            <person name="Salih N.S."/>
            <person name="Samson R.A."/>
            <person name="Sandor E."/>
            <person name="Sanguinetti M."/>
            <person name="Schuetze T."/>
            <person name="Sepcic K."/>
            <person name="Shelest E."/>
            <person name="Sherlock G."/>
            <person name="Sophianopoulou V."/>
            <person name="Squina F.M."/>
            <person name="Sun H."/>
            <person name="Susca A."/>
            <person name="Todd R.B."/>
            <person name="Tsang A."/>
            <person name="Unkles S.E."/>
            <person name="van de Wiele N."/>
            <person name="van Rossen-Uffink D."/>
            <person name="Oliveira J.V."/>
            <person name="Vesth T.C."/>
            <person name="Visser J."/>
            <person name="Yu J.-H."/>
            <person name="Zhou M."/>
            <person name="Andersen M.R."/>
            <person name="Archer D.B."/>
            <person name="Baker S.E."/>
            <person name="Benoit I."/>
            <person name="Brakhage A.A."/>
            <person name="Braus G.H."/>
            <person name="Fischer R."/>
            <person name="Frisvad J.C."/>
            <person name="Goldman G.H."/>
            <person name="Houbraken J."/>
            <person name="Oakley B."/>
            <person name="Pocsi I."/>
            <person name="Scazzocchio C."/>
            <person name="Seiboth B."/>
            <person name="vanKuyk P.A."/>
            <person name="Wortman J."/>
            <person name="Dyer P.S."/>
            <person name="Grigoriev I.V."/>
        </authorList>
    </citation>
    <scope>NUCLEOTIDE SEQUENCE [LARGE SCALE GENOMIC DNA]</scope>
    <source>
        <strain evidence="2">DTO 134E9</strain>
    </source>
</reference>
<protein>
    <submittedName>
        <fullName evidence="1">Uncharacterized protein</fullName>
    </submittedName>
</protein>
<sequence>MTCYWADAEVVVAIYFLSRGFSEAAVAELLSRRGFWRSARAVHHKVLDILTKFPCLQKAPRFWDIDAVDQWLDCQSLDHQTINNLIYCSNDDTKVAEQVRMFLLYNV</sequence>
<evidence type="ECO:0000313" key="2">
    <source>
        <dbReference type="Proteomes" id="UP000184383"/>
    </source>
</evidence>
<keyword evidence="2" id="KW-1185">Reference proteome</keyword>
<dbReference type="GeneID" id="63755420"/>
<dbReference type="VEuPathDB" id="FungiDB:ASPWEDRAFT_85325"/>
<organism evidence="1 2">
    <name type="scientific">Aspergillus wentii DTO 134E9</name>
    <dbReference type="NCBI Taxonomy" id="1073089"/>
    <lineage>
        <taxon>Eukaryota</taxon>
        <taxon>Fungi</taxon>
        <taxon>Dikarya</taxon>
        <taxon>Ascomycota</taxon>
        <taxon>Pezizomycotina</taxon>
        <taxon>Eurotiomycetes</taxon>
        <taxon>Eurotiomycetidae</taxon>
        <taxon>Eurotiales</taxon>
        <taxon>Aspergillaceae</taxon>
        <taxon>Aspergillus</taxon>
        <taxon>Aspergillus subgen. Cremei</taxon>
    </lineage>
</organism>
<dbReference type="EMBL" id="KV878219">
    <property type="protein sequence ID" value="OJJ29650.1"/>
    <property type="molecule type" value="Genomic_DNA"/>
</dbReference>
<dbReference type="OrthoDB" id="4400964at2759"/>
<proteinExistence type="predicted"/>
<gene>
    <name evidence="1" type="ORF">ASPWEDRAFT_85325</name>
</gene>